<gene>
    <name evidence="2" type="ORF">EUGRSUZ_H01404</name>
</gene>
<reference evidence="2" key="1">
    <citation type="submission" date="2013-07" db="EMBL/GenBank/DDBJ databases">
        <title>The genome of Eucalyptus grandis.</title>
        <authorList>
            <person name="Schmutz J."/>
            <person name="Hayes R."/>
            <person name="Myburg A."/>
            <person name="Tuskan G."/>
            <person name="Grattapaglia D."/>
            <person name="Rokhsar D.S."/>
        </authorList>
    </citation>
    <scope>NUCLEOTIDE SEQUENCE</scope>
    <source>
        <tissue evidence="2">Leaf extractions</tissue>
    </source>
</reference>
<dbReference type="Gramene" id="KCW58770">
    <property type="protein sequence ID" value="KCW58770"/>
    <property type="gene ID" value="EUGRSUZ_H01404"/>
</dbReference>
<proteinExistence type="predicted"/>
<feature type="region of interest" description="Disordered" evidence="1">
    <location>
        <begin position="1"/>
        <end position="22"/>
    </location>
</feature>
<feature type="region of interest" description="Disordered" evidence="1">
    <location>
        <begin position="42"/>
        <end position="76"/>
    </location>
</feature>
<evidence type="ECO:0000256" key="1">
    <source>
        <dbReference type="SAM" id="MobiDB-lite"/>
    </source>
</evidence>
<organism evidence="2">
    <name type="scientific">Eucalyptus grandis</name>
    <name type="common">Flooded gum</name>
    <dbReference type="NCBI Taxonomy" id="71139"/>
    <lineage>
        <taxon>Eukaryota</taxon>
        <taxon>Viridiplantae</taxon>
        <taxon>Streptophyta</taxon>
        <taxon>Embryophyta</taxon>
        <taxon>Tracheophyta</taxon>
        <taxon>Spermatophyta</taxon>
        <taxon>Magnoliopsida</taxon>
        <taxon>eudicotyledons</taxon>
        <taxon>Gunneridae</taxon>
        <taxon>Pentapetalae</taxon>
        <taxon>rosids</taxon>
        <taxon>malvids</taxon>
        <taxon>Myrtales</taxon>
        <taxon>Myrtaceae</taxon>
        <taxon>Myrtoideae</taxon>
        <taxon>Eucalypteae</taxon>
        <taxon>Eucalyptus</taxon>
    </lineage>
</organism>
<dbReference type="AlphaFoldDB" id="A0A059AZA2"/>
<evidence type="ECO:0000313" key="2">
    <source>
        <dbReference type="EMBL" id="KCW58770.1"/>
    </source>
</evidence>
<sequence length="76" mass="8363">MSNKCQGAIEQKTEDGNRGGKSVGVKRGLWFPLIFHLNEVEQHGNNKGENRVVGSGGRETSDISVGTTAERHWKLE</sequence>
<accession>A0A059AZA2</accession>
<name>A0A059AZA2_EUCGR</name>
<dbReference type="InParanoid" id="A0A059AZA2"/>
<dbReference type="EMBL" id="KK198760">
    <property type="protein sequence ID" value="KCW58770.1"/>
    <property type="molecule type" value="Genomic_DNA"/>
</dbReference>
<protein>
    <submittedName>
        <fullName evidence="2">Uncharacterized protein</fullName>
    </submittedName>
</protein>